<feature type="region of interest" description="Disordered" evidence="1">
    <location>
        <begin position="317"/>
        <end position="383"/>
    </location>
</feature>
<dbReference type="Gene3D" id="1.10.10.60">
    <property type="entry name" value="Homeodomain-like"/>
    <property type="match status" value="2"/>
</dbReference>
<proteinExistence type="predicted"/>
<accession>A0ABD1YS97</accession>
<dbReference type="PANTHER" id="PTHR47211:SF2">
    <property type="entry name" value="TRIHELIX TRANSCRIPTION FACTOR ASR3"/>
    <property type="match status" value="1"/>
</dbReference>
<feature type="compositionally biased region" description="Low complexity" evidence="1">
    <location>
        <begin position="8"/>
        <end position="22"/>
    </location>
</feature>
<dbReference type="PROSITE" id="PS50090">
    <property type="entry name" value="MYB_LIKE"/>
    <property type="match status" value="2"/>
</dbReference>
<comment type="caution">
    <text evidence="3">The sequence shown here is derived from an EMBL/GenBank/DDBJ whole genome shotgun (WGS) entry which is preliminary data.</text>
</comment>
<name>A0ABD1YS97_9MARC</name>
<protein>
    <recommendedName>
        <fullName evidence="2">Myb-like domain-containing protein</fullName>
    </recommendedName>
</protein>
<feature type="domain" description="Myb-like" evidence="2">
    <location>
        <begin position="27"/>
        <end position="97"/>
    </location>
</feature>
<organism evidence="3 4">
    <name type="scientific">Riccia fluitans</name>
    <dbReference type="NCBI Taxonomy" id="41844"/>
    <lineage>
        <taxon>Eukaryota</taxon>
        <taxon>Viridiplantae</taxon>
        <taxon>Streptophyta</taxon>
        <taxon>Embryophyta</taxon>
        <taxon>Marchantiophyta</taxon>
        <taxon>Marchantiopsida</taxon>
        <taxon>Marchantiidae</taxon>
        <taxon>Marchantiales</taxon>
        <taxon>Ricciaceae</taxon>
        <taxon>Riccia</taxon>
    </lineage>
</organism>
<dbReference type="AlphaFoldDB" id="A0ABD1YS97"/>
<dbReference type="Pfam" id="PF13837">
    <property type="entry name" value="Myb_DNA-bind_4"/>
    <property type="match status" value="2"/>
</dbReference>
<dbReference type="PANTHER" id="PTHR47211">
    <property type="entry name" value="TRIHELIX TRANSCRIPTION FACTOR ASR3"/>
    <property type="match status" value="1"/>
</dbReference>
<dbReference type="InterPro" id="IPR009057">
    <property type="entry name" value="Homeodomain-like_sf"/>
</dbReference>
<feature type="region of interest" description="Disordered" evidence="1">
    <location>
        <begin position="1"/>
        <end position="32"/>
    </location>
</feature>
<evidence type="ECO:0000259" key="2">
    <source>
        <dbReference type="PROSITE" id="PS50090"/>
    </source>
</evidence>
<dbReference type="SUPFAM" id="SSF46689">
    <property type="entry name" value="Homeodomain-like"/>
    <property type="match status" value="2"/>
</dbReference>
<dbReference type="InterPro" id="IPR044822">
    <property type="entry name" value="Myb_DNA-bind_4"/>
</dbReference>
<feature type="compositionally biased region" description="Pro residues" evidence="1">
    <location>
        <begin position="327"/>
        <end position="337"/>
    </location>
</feature>
<evidence type="ECO:0000313" key="4">
    <source>
        <dbReference type="Proteomes" id="UP001605036"/>
    </source>
</evidence>
<evidence type="ECO:0000256" key="1">
    <source>
        <dbReference type="SAM" id="MobiDB-lite"/>
    </source>
</evidence>
<feature type="compositionally biased region" description="Basic residues" evidence="1">
    <location>
        <begin position="368"/>
        <end position="378"/>
    </location>
</feature>
<sequence>MDQEGPMEPEALPGLGAAAGDAGAHEERNTRASRWSMNETLVLIAAKKKEMEEDRDARSRGKITHDSNKWSLISNFCNEHGVHRDPSQCKKRWHSLYTEYKKIKDYEKEGSPVSYWFMSADKRREANLAPMFEREVFDRMDGFLSDTSKALLLPTLDSAAPAPLPVVDLDGPEHSQGSSMEMGGLRNGAAAEKNHRASRWTVHETLILIAAKKKETYDEAEGAKKGRTVHDSKKWAAIARFCNEQGVNRDSMQCKKRWHNLYTEYKKIRDHERVDGVESYWVMSVEKRRKNKLARMFEREVYDYMDDFLSRTPKVVPASTFENGRPPSVPEPPPPRDPLPETGENNSDPQGSLHEMGGIGSTAFGTVHARKRQRRRLLGRGDDTSDHKLVSVLEINGKAMQAELAADRELRREQGANLIAVFDKLADGLGQIASAIHNLQSR</sequence>
<feature type="domain" description="Myb-like" evidence="2">
    <location>
        <begin position="192"/>
        <end position="262"/>
    </location>
</feature>
<dbReference type="EMBL" id="JBHFFA010000003">
    <property type="protein sequence ID" value="KAL2633649.1"/>
    <property type="molecule type" value="Genomic_DNA"/>
</dbReference>
<dbReference type="SMART" id="SM00717">
    <property type="entry name" value="SANT"/>
    <property type="match status" value="2"/>
</dbReference>
<keyword evidence="4" id="KW-1185">Reference proteome</keyword>
<evidence type="ECO:0000313" key="3">
    <source>
        <dbReference type="EMBL" id="KAL2633649.1"/>
    </source>
</evidence>
<reference evidence="3 4" key="1">
    <citation type="submission" date="2024-09" db="EMBL/GenBank/DDBJ databases">
        <title>Chromosome-scale assembly of Riccia fluitans.</title>
        <authorList>
            <person name="Paukszto L."/>
            <person name="Sawicki J."/>
            <person name="Karawczyk K."/>
            <person name="Piernik-Szablinska J."/>
            <person name="Szczecinska M."/>
            <person name="Mazdziarz M."/>
        </authorList>
    </citation>
    <scope>NUCLEOTIDE SEQUENCE [LARGE SCALE GENOMIC DNA]</scope>
    <source>
        <strain evidence="3">Rf_01</strain>
        <tissue evidence="3">Aerial parts of the thallus</tissue>
    </source>
</reference>
<dbReference type="Proteomes" id="UP001605036">
    <property type="component" value="Unassembled WGS sequence"/>
</dbReference>
<gene>
    <name evidence="3" type="ORF">R1flu_005128</name>
</gene>
<dbReference type="InterPro" id="IPR001005">
    <property type="entry name" value="SANT/Myb"/>
</dbReference>